<dbReference type="AlphaFoldDB" id="A0A6J4QP25"/>
<evidence type="ECO:0000259" key="6">
    <source>
        <dbReference type="Pfam" id="PF08478"/>
    </source>
</evidence>
<dbReference type="InterPro" id="IPR013685">
    <property type="entry name" value="POTRA_FtsQ_type"/>
</dbReference>
<proteinExistence type="predicted"/>
<keyword evidence="2" id="KW-0132">Cell division</keyword>
<sequence length="184" mass="19779">MYDASEVADAVPDHASLLTLNREILEDRVESNVWVQGARVNENWESGIVTVQVEERRPVLRAEVDGREIILSSDGEELPGLGGVGLERVELDLDQVGEILEFARTLHENGLGLDSVDGAGAGGIRTTVEGRPVIFSGDVDEGRALALKNIIPRHPDAGFFDLRSPDRVVVGAPTYGDTNSGPRG</sequence>
<protein>
    <recommendedName>
        <fullName evidence="6">POTRA domain-containing protein</fullName>
    </recommendedName>
</protein>
<dbReference type="Pfam" id="PF08478">
    <property type="entry name" value="POTRA_1"/>
    <property type="match status" value="1"/>
</dbReference>
<evidence type="ECO:0000256" key="1">
    <source>
        <dbReference type="ARBA" id="ARBA00022475"/>
    </source>
</evidence>
<keyword evidence="3" id="KW-0812">Transmembrane</keyword>
<evidence type="ECO:0000256" key="4">
    <source>
        <dbReference type="ARBA" id="ARBA00022989"/>
    </source>
</evidence>
<accession>A0A6J4QP25</accession>
<keyword evidence="5" id="KW-0131">Cell cycle</keyword>
<dbReference type="EMBL" id="CADCVA010000373">
    <property type="protein sequence ID" value="CAA9442984.1"/>
    <property type="molecule type" value="Genomic_DNA"/>
</dbReference>
<organism evidence="7">
    <name type="scientific">uncultured Rubrobacteraceae bacterium</name>
    <dbReference type="NCBI Taxonomy" id="349277"/>
    <lineage>
        <taxon>Bacteria</taxon>
        <taxon>Bacillati</taxon>
        <taxon>Actinomycetota</taxon>
        <taxon>Rubrobacteria</taxon>
        <taxon>Rubrobacterales</taxon>
        <taxon>Rubrobacteraceae</taxon>
        <taxon>environmental samples</taxon>
    </lineage>
</organism>
<feature type="domain" description="POTRA" evidence="6">
    <location>
        <begin position="13"/>
        <end position="56"/>
    </location>
</feature>
<evidence type="ECO:0000256" key="3">
    <source>
        <dbReference type="ARBA" id="ARBA00022692"/>
    </source>
</evidence>
<keyword evidence="4" id="KW-0472">Membrane</keyword>
<keyword evidence="4" id="KW-1133">Transmembrane helix</keyword>
<evidence type="ECO:0000256" key="5">
    <source>
        <dbReference type="ARBA" id="ARBA00023306"/>
    </source>
</evidence>
<name>A0A6J4QP25_9ACTN</name>
<evidence type="ECO:0000256" key="2">
    <source>
        <dbReference type="ARBA" id="ARBA00022618"/>
    </source>
</evidence>
<gene>
    <name evidence="7" type="ORF">AVDCRST_MAG82-3065</name>
</gene>
<reference evidence="7" key="1">
    <citation type="submission" date="2020-02" db="EMBL/GenBank/DDBJ databases">
        <authorList>
            <person name="Meier V. D."/>
        </authorList>
    </citation>
    <scope>NUCLEOTIDE SEQUENCE</scope>
    <source>
        <strain evidence="7">AVDCRST_MAG82</strain>
    </source>
</reference>
<evidence type="ECO:0000313" key="7">
    <source>
        <dbReference type="EMBL" id="CAA9442984.1"/>
    </source>
</evidence>
<keyword evidence="1" id="KW-1003">Cell membrane</keyword>